<keyword evidence="1" id="KW-1133">Transmembrane helix</keyword>
<feature type="transmembrane region" description="Helical" evidence="1">
    <location>
        <begin position="91"/>
        <end position="114"/>
    </location>
</feature>
<keyword evidence="2" id="KW-0732">Signal</keyword>
<gene>
    <name evidence="3" type="ORF">QR680_008910</name>
</gene>
<reference evidence="3" key="1">
    <citation type="submission" date="2023-06" db="EMBL/GenBank/DDBJ databases">
        <title>Genomic analysis of the entomopathogenic nematode Steinernema hermaphroditum.</title>
        <authorList>
            <person name="Schwarz E.M."/>
            <person name="Heppert J.K."/>
            <person name="Baniya A."/>
            <person name="Schwartz H.T."/>
            <person name="Tan C.-H."/>
            <person name="Antoshechkin I."/>
            <person name="Sternberg P.W."/>
            <person name="Goodrich-Blair H."/>
            <person name="Dillman A.R."/>
        </authorList>
    </citation>
    <scope>NUCLEOTIDE SEQUENCE</scope>
    <source>
        <strain evidence="3">PS9179</strain>
        <tissue evidence="3">Whole animal</tissue>
    </source>
</reference>
<protein>
    <submittedName>
        <fullName evidence="3">Uncharacterized protein</fullName>
    </submittedName>
</protein>
<keyword evidence="4" id="KW-1185">Reference proteome</keyword>
<evidence type="ECO:0000313" key="3">
    <source>
        <dbReference type="EMBL" id="KAK0424893.1"/>
    </source>
</evidence>
<evidence type="ECO:0000256" key="1">
    <source>
        <dbReference type="SAM" id="Phobius"/>
    </source>
</evidence>
<dbReference type="Proteomes" id="UP001175271">
    <property type="component" value="Unassembled WGS sequence"/>
</dbReference>
<keyword evidence="1" id="KW-0812">Transmembrane</keyword>
<proteinExistence type="predicted"/>
<keyword evidence="1" id="KW-0472">Membrane</keyword>
<evidence type="ECO:0000313" key="4">
    <source>
        <dbReference type="Proteomes" id="UP001175271"/>
    </source>
</evidence>
<dbReference type="EMBL" id="JAUCMV010000001">
    <property type="protein sequence ID" value="KAK0424893.1"/>
    <property type="molecule type" value="Genomic_DNA"/>
</dbReference>
<accession>A0AA39M8R4</accession>
<name>A0AA39M8R4_9BILA</name>
<feature type="signal peptide" evidence="2">
    <location>
        <begin position="1"/>
        <end position="21"/>
    </location>
</feature>
<comment type="caution">
    <text evidence="3">The sequence shown here is derived from an EMBL/GenBank/DDBJ whole genome shotgun (WGS) entry which is preliminary data.</text>
</comment>
<sequence length="134" mass="14365">MIPLTPSVLAMMTATLLVALGDTKPLPVNSDSLLSYGNNHWLILLPGDQILPNNKNDCSDIGMERRFKANTERPIICREPVGHGSTNPSDVVLVIVGGLSCGIAIALLFMGIWASKRTIPSKESAQKVNIATDI</sequence>
<dbReference type="AlphaFoldDB" id="A0AA39M8R4"/>
<evidence type="ECO:0000256" key="2">
    <source>
        <dbReference type="SAM" id="SignalP"/>
    </source>
</evidence>
<organism evidence="3 4">
    <name type="scientific">Steinernema hermaphroditum</name>
    <dbReference type="NCBI Taxonomy" id="289476"/>
    <lineage>
        <taxon>Eukaryota</taxon>
        <taxon>Metazoa</taxon>
        <taxon>Ecdysozoa</taxon>
        <taxon>Nematoda</taxon>
        <taxon>Chromadorea</taxon>
        <taxon>Rhabditida</taxon>
        <taxon>Tylenchina</taxon>
        <taxon>Panagrolaimomorpha</taxon>
        <taxon>Strongyloidoidea</taxon>
        <taxon>Steinernematidae</taxon>
        <taxon>Steinernema</taxon>
    </lineage>
</organism>
<feature type="chain" id="PRO_5041315069" evidence="2">
    <location>
        <begin position="22"/>
        <end position="134"/>
    </location>
</feature>